<dbReference type="STRING" id="1144750.SAMN05443431_101235"/>
<name>A0A1I3J3L9_9FLAO</name>
<dbReference type="EMBL" id="FORM01000001">
    <property type="protein sequence ID" value="SFI54773.1"/>
    <property type="molecule type" value="Genomic_DNA"/>
</dbReference>
<organism evidence="1 2">
    <name type="scientific">Olleya namhaensis</name>
    <dbReference type="NCBI Taxonomy" id="1144750"/>
    <lineage>
        <taxon>Bacteria</taxon>
        <taxon>Pseudomonadati</taxon>
        <taxon>Bacteroidota</taxon>
        <taxon>Flavobacteriia</taxon>
        <taxon>Flavobacteriales</taxon>
        <taxon>Flavobacteriaceae</taxon>
    </lineage>
</organism>
<dbReference type="Proteomes" id="UP000199559">
    <property type="component" value="Unassembled WGS sequence"/>
</dbReference>
<reference evidence="2" key="1">
    <citation type="submission" date="2016-10" db="EMBL/GenBank/DDBJ databases">
        <authorList>
            <person name="Varghese N."/>
            <person name="Submissions S."/>
        </authorList>
    </citation>
    <scope>NUCLEOTIDE SEQUENCE [LARGE SCALE GENOMIC DNA]</scope>
    <source>
        <strain evidence="2">DSM 28881</strain>
    </source>
</reference>
<protein>
    <submittedName>
        <fullName evidence="1">Uncharacterized protein</fullName>
    </submittedName>
</protein>
<evidence type="ECO:0000313" key="1">
    <source>
        <dbReference type="EMBL" id="SFI54773.1"/>
    </source>
</evidence>
<sequence length="176" mass="20070">MDDQTINYIKKVPVWKTVAGLIIACFTIFEFVTGNYYALVIISFSVLLLQTEGCQINLKTKTYRNTYSILGLNFGAWEPLPNPEYVTVFATDQITEVWVSTASTTVTEDVYEINIFCENNKKIKASVSYDKKEAFNIALLFADSLKINMLDATVSHDFKWIDVNHYKTTGTIIYKD</sequence>
<dbReference type="RefSeq" id="WP_090836743.1">
    <property type="nucleotide sequence ID" value="NZ_FORM01000001.1"/>
</dbReference>
<proteinExistence type="predicted"/>
<accession>A0A1I3J3L9</accession>
<evidence type="ECO:0000313" key="2">
    <source>
        <dbReference type="Proteomes" id="UP000199559"/>
    </source>
</evidence>
<gene>
    <name evidence="1" type="ORF">SAMN05443431_101235</name>
</gene>
<dbReference type="AlphaFoldDB" id="A0A1I3J3L9"/>
<keyword evidence="2" id="KW-1185">Reference proteome</keyword>